<name>A0A2U1D8W5_9LACO</name>
<evidence type="ECO:0000313" key="2">
    <source>
        <dbReference type="EMBL" id="PVY84126.1"/>
    </source>
</evidence>
<dbReference type="Proteomes" id="UP000245433">
    <property type="component" value="Unassembled WGS sequence"/>
</dbReference>
<organism evidence="2 3">
    <name type="scientific">Convivina intestini</name>
    <dbReference type="NCBI Taxonomy" id="1505726"/>
    <lineage>
        <taxon>Bacteria</taxon>
        <taxon>Bacillati</taxon>
        <taxon>Bacillota</taxon>
        <taxon>Bacilli</taxon>
        <taxon>Lactobacillales</taxon>
        <taxon>Lactobacillaceae</taxon>
        <taxon>Convivina</taxon>
    </lineage>
</organism>
<reference evidence="2 3" key="1">
    <citation type="submission" date="2018-04" db="EMBL/GenBank/DDBJ databases">
        <title>Genomic Encyclopedia of Type Strains, Phase IV (KMG-IV): sequencing the most valuable type-strain genomes for metagenomic binning, comparative biology and taxonomic classification.</title>
        <authorList>
            <person name="Goeker M."/>
        </authorList>
    </citation>
    <scope>NUCLEOTIDE SEQUENCE [LARGE SCALE GENOMIC DNA]</scope>
    <source>
        <strain evidence="2 3">DSM 28795</strain>
    </source>
</reference>
<keyword evidence="3" id="KW-1185">Reference proteome</keyword>
<feature type="compositionally biased region" description="Basic and acidic residues" evidence="1">
    <location>
        <begin position="27"/>
        <end position="44"/>
    </location>
</feature>
<gene>
    <name evidence="2" type="ORF">C7384_1051</name>
</gene>
<proteinExistence type="predicted"/>
<evidence type="ECO:0000256" key="1">
    <source>
        <dbReference type="SAM" id="MobiDB-lite"/>
    </source>
</evidence>
<dbReference type="AlphaFoldDB" id="A0A2U1D8W5"/>
<dbReference type="EMBL" id="QEKT01000005">
    <property type="protein sequence ID" value="PVY84126.1"/>
    <property type="molecule type" value="Genomic_DNA"/>
</dbReference>
<protein>
    <submittedName>
        <fullName evidence="2">Uncharacterized protein</fullName>
    </submittedName>
</protein>
<comment type="caution">
    <text evidence="2">The sequence shown here is derived from an EMBL/GenBank/DDBJ whole genome shotgun (WGS) entry which is preliminary data.</text>
</comment>
<sequence length="91" mass="10942">MSLYQCSDGSTKGKILPRVRYYNPDNFGKDSESKEKQRNERERYIQQASDVNDQFINHSRKDKEMRSDRRKSMREDLSNGFLNYGDHMDWL</sequence>
<evidence type="ECO:0000313" key="3">
    <source>
        <dbReference type="Proteomes" id="UP000245433"/>
    </source>
</evidence>
<feature type="region of interest" description="Disordered" evidence="1">
    <location>
        <begin position="20"/>
        <end position="44"/>
    </location>
</feature>
<accession>A0A2U1D8W5</accession>